<dbReference type="Gene3D" id="1.20.1050.10">
    <property type="match status" value="1"/>
</dbReference>
<comment type="similarity">
    <text evidence="2">Belongs to the chloride channel CLIC family.</text>
</comment>
<reference evidence="7 8" key="1">
    <citation type="submission" date="2024-03" db="EMBL/GenBank/DDBJ databases">
        <title>The genome assembly and annotation of the cricket Gryllus longicercus Weissman &amp; Gray.</title>
        <authorList>
            <person name="Szrajer S."/>
            <person name="Gray D."/>
            <person name="Ylla G."/>
        </authorList>
    </citation>
    <scope>NUCLEOTIDE SEQUENCE [LARGE SCALE GENOMIC DNA]</scope>
    <source>
        <strain evidence="7">DAG 2021-001</strain>
        <tissue evidence="7">Whole body minus gut</tissue>
    </source>
</reference>
<sequence length="256" mass="28533">MTERKSGVTLFVKAGWDGKALGACHQSQRVLMLAKLKFAAGVLPSLESIPVNVSRPPQVFCELGLRLRVPALCLGIDIEPIDVADDIVSSLEEYYPGGVLIQNEVTEATVATRDFFSRFCFFIRDVSKNSSHLESELHHLDDFLKSTDYKFLCGNSPSLLDCEVLPKLHQVRVASSGIKGYEIPSSFSSLWRYLHTAYSEPAFVESCPSDTEILLHWLEHVGESSSKLQKQLLTSYKKPPKYSFSVPVFARCAVVE</sequence>
<comment type="subcellular location">
    <subcellularLocation>
        <location evidence="1">Membrane</location>
        <topology evidence="1">Single-pass membrane protein</topology>
    </subcellularLocation>
</comment>
<dbReference type="GO" id="GO:0016324">
    <property type="term" value="C:apical plasma membrane"/>
    <property type="evidence" value="ECO:0007669"/>
    <property type="project" value="TreeGrafter"/>
</dbReference>
<evidence type="ECO:0000256" key="4">
    <source>
        <dbReference type="ARBA" id="ARBA00022989"/>
    </source>
</evidence>
<dbReference type="InterPro" id="IPR053823">
    <property type="entry name" value="CLIC_N"/>
</dbReference>
<dbReference type="GO" id="GO:0005737">
    <property type="term" value="C:cytoplasm"/>
    <property type="evidence" value="ECO:0007669"/>
    <property type="project" value="TreeGrafter"/>
</dbReference>
<dbReference type="Pfam" id="PF22441">
    <property type="entry name" value="CLIC-like_N"/>
    <property type="match status" value="1"/>
</dbReference>
<keyword evidence="8" id="KW-1185">Reference proteome</keyword>
<accession>A0AAN9VM91</accession>
<dbReference type="PANTHER" id="PTHR43920">
    <property type="entry name" value="CHLORIDE INTRACELLULAR CHANNEL, ISOFORM A"/>
    <property type="match status" value="1"/>
</dbReference>
<keyword evidence="5" id="KW-0472">Membrane</keyword>
<dbReference type="Pfam" id="PF13410">
    <property type="entry name" value="GST_C_2"/>
    <property type="match status" value="1"/>
</dbReference>
<protein>
    <recommendedName>
        <fullName evidence="6">CLIC N-terminal domain-containing protein</fullName>
    </recommendedName>
</protein>
<dbReference type="InterPro" id="IPR036282">
    <property type="entry name" value="Glutathione-S-Trfase_C_sf"/>
</dbReference>
<evidence type="ECO:0000313" key="8">
    <source>
        <dbReference type="Proteomes" id="UP001378592"/>
    </source>
</evidence>
<keyword evidence="4" id="KW-1133">Transmembrane helix</keyword>
<dbReference type="GO" id="GO:0005254">
    <property type="term" value="F:chloride channel activity"/>
    <property type="evidence" value="ECO:0007669"/>
    <property type="project" value="TreeGrafter"/>
</dbReference>
<organism evidence="7 8">
    <name type="scientific">Gryllus longicercus</name>
    <dbReference type="NCBI Taxonomy" id="2509291"/>
    <lineage>
        <taxon>Eukaryota</taxon>
        <taxon>Metazoa</taxon>
        <taxon>Ecdysozoa</taxon>
        <taxon>Arthropoda</taxon>
        <taxon>Hexapoda</taxon>
        <taxon>Insecta</taxon>
        <taxon>Pterygota</taxon>
        <taxon>Neoptera</taxon>
        <taxon>Polyneoptera</taxon>
        <taxon>Orthoptera</taxon>
        <taxon>Ensifera</taxon>
        <taxon>Gryllidea</taxon>
        <taxon>Grylloidea</taxon>
        <taxon>Gryllidae</taxon>
        <taxon>Gryllinae</taxon>
        <taxon>Gryllus</taxon>
    </lineage>
</organism>
<keyword evidence="3" id="KW-0812">Transmembrane</keyword>
<proteinExistence type="inferred from homology"/>
<evidence type="ECO:0000259" key="6">
    <source>
        <dbReference type="Pfam" id="PF22441"/>
    </source>
</evidence>
<evidence type="ECO:0000313" key="7">
    <source>
        <dbReference type="EMBL" id="KAK7865376.1"/>
    </source>
</evidence>
<dbReference type="Proteomes" id="UP001378592">
    <property type="component" value="Unassembled WGS sequence"/>
</dbReference>
<dbReference type="Gene3D" id="3.40.30.10">
    <property type="entry name" value="Glutaredoxin"/>
    <property type="match status" value="1"/>
</dbReference>
<comment type="caution">
    <text evidence="7">The sequence shown here is derived from an EMBL/GenBank/DDBJ whole genome shotgun (WGS) entry which is preliminary data.</text>
</comment>
<name>A0AAN9VM91_9ORTH</name>
<dbReference type="PANTHER" id="PTHR43920:SF5">
    <property type="entry name" value="CHLORIDE INTRACELLULAR CHANNEL CLIC"/>
    <property type="match status" value="1"/>
</dbReference>
<feature type="domain" description="CLIC N-terminal" evidence="6">
    <location>
        <begin position="8"/>
        <end position="64"/>
    </location>
</feature>
<evidence type="ECO:0000256" key="1">
    <source>
        <dbReference type="ARBA" id="ARBA00004167"/>
    </source>
</evidence>
<evidence type="ECO:0000256" key="3">
    <source>
        <dbReference type="ARBA" id="ARBA00022692"/>
    </source>
</evidence>
<evidence type="ECO:0000256" key="5">
    <source>
        <dbReference type="ARBA" id="ARBA00023136"/>
    </source>
</evidence>
<dbReference type="EMBL" id="JAZDUA010000178">
    <property type="protein sequence ID" value="KAK7865376.1"/>
    <property type="molecule type" value="Genomic_DNA"/>
</dbReference>
<dbReference type="AlphaFoldDB" id="A0AAN9VM91"/>
<evidence type="ECO:0000256" key="2">
    <source>
        <dbReference type="ARBA" id="ARBA00007655"/>
    </source>
</evidence>
<gene>
    <name evidence="7" type="ORF">R5R35_001864</name>
</gene>
<dbReference type="SUPFAM" id="SSF47616">
    <property type="entry name" value="GST C-terminal domain-like"/>
    <property type="match status" value="1"/>
</dbReference>